<accession>A0A127JRG4</accession>
<protein>
    <submittedName>
        <fullName evidence="1">Uncharacterized protein</fullName>
    </submittedName>
</protein>
<gene>
    <name evidence="1" type="ORF">UC35_06205</name>
</gene>
<dbReference type="PATRIC" id="fig|94132.3.peg.1256"/>
<evidence type="ECO:0000313" key="1">
    <source>
        <dbReference type="EMBL" id="AMO22549.1"/>
    </source>
</evidence>
<organism evidence="1 2">
    <name type="scientific">Ramlibacter tataouinensis</name>
    <dbReference type="NCBI Taxonomy" id="94132"/>
    <lineage>
        <taxon>Bacteria</taxon>
        <taxon>Pseudomonadati</taxon>
        <taxon>Pseudomonadota</taxon>
        <taxon>Betaproteobacteria</taxon>
        <taxon>Burkholderiales</taxon>
        <taxon>Comamonadaceae</taxon>
        <taxon>Ramlibacter</taxon>
    </lineage>
</organism>
<proteinExistence type="predicted"/>
<name>A0A127JRG4_9BURK</name>
<reference evidence="1 2" key="1">
    <citation type="journal article" date="2014" name="Int. J. Syst. Evol. Microbiol.">
        <title>Ramlibacter solisilvae sp. nov., isolated from forest soil, and emended description of the genus Ramlibacter.</title>
        <authorList>
            <person name="Lee H.J."/>
            <person name="Lee S.H."/>
            <person name="Lee S.S."/>
            <person name="Lee J.S."/>
            <person name="Kim Y."/>
            <person name="Kim S.C."/>
            <person name="Jeon C.O."/>
        </authorList>
    </citation>
    <scope>NUCLEOTIDE SEQUENCE [LARGE SCALE GENOMIC DNA]</scope>
    <source>
        <strain evidence="1 2">5-10</strain>
    </source>
</reference>
<evidence type="ECO:0000313" key="2">
    <source>
        <dbReference type="Proteomes" id="UP000070433"/>
    </source>
</evidence>
<sequence length="130" mass="14795">MRLDPYVQVDNTPFTFSGDDVLRVRGKPWRAQRNGVGLNEMDYGDVVYRFQDCGRLEEITREAEVVNIGNLAVPFANLAAFIRTHDPETFERAGFLISPQFGLAFDPSEPYWVTALAWHCLPEWRSLGDG</sequence>
<dbReference type="AlphaFoldDB" id="A0A127JRG4"/>
<dbReference type="RefSeq" id="WP_061497224.1">
    <property type="nucleotide sequence ID" value="NZ_CP010951.1"/>
</dbReference>
<dbReference type="Proteomes" id="UP000070433">
    <property type="component" value="Chromosome"/>
</dbReference>
<dbReference type="OrthoDB" id="7060632at2"/>
<dbReference type="EMBL" id="CP010951">
    <property type="protein sequence ID" value="AMO22549.1"/>
    <property type="molecule type" value="Genomic_DNA"/>
</dbReference>
<keyword evidence="2" id="KW-1185">Reference proteome</keyword>